<dbReference type="GO" id="GO:0035242">
    <property type="term" value="F:protein-arginine omega-N asymmetric methyltransferase activity"/>
    <property type="evidence" value="ECO:0007669"/>
    <property type="project" value="UniProtKB-EC"/>
</dbReference>
<name>A0A6A4X1G8_AMPAM</name>
<dbReference type="GO" id="GO:0042054">
    <property type="term" value="F:histone methyltransferase activity"/>
    <property type="evidence" value="ECO:0007669"/>
    <property type="project" value="TreeGrafter"/>
</dbReference>
<evidence type="ECO:0000256" key="2">
    <source>
        <dbReference type="ARBA" id="ARBA00022603"/>
    </source>
</evidence>
<dbReference type="PANTHER" id="PTHR11006">
    <property type="entry name" value="PROTEIN ARGININE N-METHYLTRANSFERASE"/>
    <property type="match status" value="1"/>
</dbReference>
<dbReference type="InterPro" id="IPR025799">
    <property type="entry name" value="Arg_MeTrfase"/>
</dbReference>
<organism evidence="10 11">
    <name type="scientific">Amphibalanus amphitrite</name>
    <name type="common">Striped barnacle</name>
    <name type="synonym">Balanus amphitrite</name>
    <dbReference type="NCBI Taxonomy" id="1232801"/>
    <lineage>
        <taxon>Eukaryota</taxon>
        <taxon>Metazoa</taxon>
        <taxon>Ecdysozoa</taxon>
        <taxon>Arthropoda</taxon>
        <taxon>Crustacea</taxon>
        <taxon>Multicrustacea</taxon>
        <taxon>Cirripedia</taxon>
        <taxon>Thoracica</taxon>
        <taxon>Thoracicalcarea</taxon>
        <taxon>Balanomorpha</taxon>
        <taxon>Balanoidea</taxon>
        <taxon>Balanidae</taxon>
        <taxon>Amphibalaninae</taxon>
        <taxon>Amphibalanus</taxon>
    </lineage>
</organism>
<keyword evidence="7" id="KW-0175">Coiled coil</keyword>
<feature type="domain" description="Protein arginine N-methyltransferase" evidence="9">
    <location>
        <begin position="238"/>
        <end position="397"/>
    </location>
</feature>
<dbReference type="SUPFAM" id="SSF53335">
    <property type="entry name" value="S-adenosyl-L-methionine-dependent methyltransferases"/>
    <property type="match status" value="1"/>
</dbReference>
<evidence type="ECO:0000256" key="4">
    <source>
        <dbReference type="ARBA" id="ARBA00022691"/>
    </source>
</evidence>
<evidence type="ECO:0000313" key="11">
    <source>
        <dbReference type="Proteomes" id="UP000440578"/>
    </source>
</evidence>
<keyword evidence="2 6" id="KW-0489">Methyltransferase</keyword>
<dbReference type="PANTHER" id="PTHR11006:SF53">
    <property type="entry name" value="PROTEIN ARGININE N-METHYLTRANSFERASE 3"/>
    <property type="match status" value="1"/>
</dbReference>
<comment type="catalytic activity">
    <reaction evidence="5">
        <text>L-arginyl-[protein] + S-adenosyl-L-methionine = N(omega)-methyl-L-arginyl-[protein] + S-adenosyl-L-homocysteine + H(+)</text>
        <dbReference type="Rhea" id="RHEA:48100"/>
        <dbReference type="Rhea" id="RHEA-COMP:10532"/>
        <dbReference type="Rhea" id="RHEA-COMP:11990"/>
        <dbReference type="ChEBI" id="CHEBI:15378"/>
        <dbReference type="ChEBI" id="CHEBI:29965"/>
        <dbReference type="ChEBI" id="CHEBI:57856"/>
        <dbReference type="ChEBI" id="CHEBI:59789"/>
        <dbReference type="ChEBI" id="CHEBI:65280"/>
    </reaction>
    <physiologicalReaction direction="left-to-right" evidence="5">
        <dbReference type="Rhea" id="RHEA:48101"/>
    </physiologicalReaction>
</comment>
<evidence type="ECO:0000313" key="10">
    <source>
        <dbReference type="EMBL" id="KAF0309900.1"/>
    </source>
</evidence>
<comment type="caution">
    <text evidence="10">The sequence shown here is derived from an EMBL/GenBank/DDBJ whole genome shotgun (WGS) entry which is preliminary data.</text>
</comment>
<evidence type="ECO:0000256" key="5">
    <source>
        <dbReference type="ARBA" id="ARBA00049303"/>
    </source>
</evidence>
<dbReference type="FunFam" id="3.40.50.150:FF:000003">
    <property type="entry name" value="Blast:Protein arginine N-methyltransferase 1"/>
    <property type="match status" value="1"/>
</dbReference>
<dbReference type="InterPro" id="IPR029063">
    <property type="entry name" value="SAM-dependent_MTases_sf"/>
</dbReference>
<evidence type="ECO:0000256" key="3">
    <source>
        <dbReference type="ARBA" id="ARBA00022679"/>
    </source>
</evidence>
<dbReference type="PROSITE" id="PS51678">
    <property type="entry name" value="SAM_MT_PRMT"/>
    <property type="match status" value="1"/>
</dbReference>
<evidence type="ECO:0000256" key="6">
    <source>
        <dbReference type="PROSITE-ProRule" id="PRU01015"/>
    </source>
</evidence>
<dbReference type="Proteomes" id="UP000440578">
    <property type="component" value="Unassembled WGS sequence"/>
</dbReference>
<evidence type="ECO:0000256" key="1">
    <source>
        <dbReference type="ARBA" id="ARBA00011925"/>
    </source>
</evidence>
<dbReference type="AlphaFoldDB" id="A0A6A4X1G8"/>
<dbReference type="Gene3D" id="2.70.160.11">
    <property type="entry name" value="Hnrnp arginine n-methyltransferase1"/>
    <property type="match status" value="1"/>
</dbReference>
<dbReference type="EMBL" id="VIIS01000364">
    <property type="protein sequence ID" value="KAF0309900.1"/>
    <property type="molecule type" value="Genomic_DNA"/>
</dbReference>
<dbReference type="Pfam" id="PF22528">
    <property type="entry name" value="PRMT_C"/>
    <property type="match status" value="1"/>
</dbReference>
<keyword evidence="3 6" id="KW-0808">Transferase</keyword>
<dbReference type="EC" id="2.1.1.319" evidence="1"/>
<evidence type="ECO:0000256" key="7">
    <source>
        <dbReference type="SAM" id="Coils"/>
    </source>
</evidence>
<dbReference type="InterPro" id="IPR041698">
    <property type="entry name" value="Methyltransf_25"/>
</dbReference>
<dbReference type="GO" id="GO:0032259">
    <property type="term" value="P:methylation"/>
    <property type="evidence" value="ECO:0007669"/>
    <property type="project" value="UniProtKB-KW"/>
</dbReference>
<evidence type="ECO:0000259" key="9">
    <source>
        <dbReference type="Pfam" id="PF22528"/>
    </source>
</evidence>
<dbReference type="CDD" id="cd02440">
    <property type="entry name" value="AdoMet_MTases"/>
    <property type="match status" value="1"/>
</dbReference>
<accession>A0A6A4X1G8</accession>
<dbReference type="Pfam" id="PF13649">
    <property type="entry name" value="Methyltransf_25"/>
    <property type="match status" value="1"/>
</dbReference>
<proteinExistence type="predicted"/>
<protein>
    <recommendedName>
        <fullName evidence="1">type I protein arginine methyltransferase</fullName>
        <ecNumber evidence="1">2.1.1.319</ecNumber>
    </recommendedName>
</protein>
<dbReference type="OrthoDB" id="7848332at2759"/>
<keyword evidence="4 6" id="KW-0949">S-adenosyl-L-methionine</keyword>
<evidence type="ECO:0000259" key="8">
    <source>
        <dbReference type="Pfam" id="PF13649"/>
    </source>
</evidence>
<dbReference type="Gene3D" id="3.40.50.150">
    <property type="entry name" value="Vaccinia Virus protein VP39"/>
    <property type="match status" value="1"/>
</dbReference>
<dbReference type="FunFam" id="2.70.160.11:FF:000001">
    <property type="entry name" value="Blast:Protein arginine N-methyltransferase 1"/>
    <property type="match status" value="1"/>
</dbReference>
<keyword evidence="11" id="KW-1185">Reference proteome</keyword>
<dbReference type="GO" id="GO:0005634">
    <property type="term" value="C:nucleus"/>
    <property type="evidence" value="ECO:0007669"/>
    <property type="project" value="TreeGrafter"/>
</dbReference>
<feature type="coiled-coil region" evidence="7">
    <location>
        <begin position="20"/>
        <end position="54"/>
    </location>
</feature>
<dbReference type="InterPro" id="IPR055135">
    <property type="entry name" value="PRMT_dom"/>
</dbReference>
<feature type="domain" description="Methyltransferase" evidence="8">
    <location>
        <begin position="130"/>
        <end position="230"/>
    </location>
</feature>
<sequence length="403" mass="45087">MKPVVQDDPLLMIATTGDRVTLSAQHYEQLQRQLAALRRQLQLTEDRDEQLVKDMATMRGTMHQILRLDDEEEEQGPVSAASAAGDSASYFESYAHFGIHHEMLSDRVRTESYRDAICRNAAPCVRGRAVLDLGCGTGILSMLCARAGAAEVVGVDQSEVIYHAMDIVRENRLSDIITLVKGRLEDAKLPGGPDRKFDIIVSEWMGYFLLFEGMLDSVLYARDRLLADGGRLLPNRCTISLVAASDQERYDNLLTFWEDVYGFRMSCLRPEVLQEASVEVVPAAAVCSQPCLLKTLDINTIRVEDTEFTSPFRLRALRSCRVTALVGYFDTHFDLPVPVEFSTGPHTTPTHWKQTAFYLERPIAVAEGDTIEGSLFCGRDRKDPRSLRVTITIAGKSQSYRVS</sequence>
<gene>
    <name evidence="10" type="primary">PRMT3</name>
    <name evidence="10" type="ORF">FJT64_018996</name>
</gene>
<reference evidence="10 11" key="1">
    <citation type="submission" date="2019-07" db="EMBL/GenBank/DDBJ databases">
        <title>Draft genome assembly of a fouling barnacle, Amphibalanus amphitrite (Darwin, 1854): The first reference genome for Thecostraca.</title>
        <authorList>
            <person name="Kim W."/>
        </authorList>
    </citation>
    <scope>NUCLEOTIDE SEQUENCE [LARGE SCALE GENOMIC DNA]</scope>
    <source>
        <strain evidence="10">SNU_AA5</strain>
        <tissue evidence="10">Soma without cirri and trophi</tissue>
    </source>
</reference>